<dbReference type="AlphaFoldDB" id="A0AAE3JCX2"/>
<evidence type="ECO:0000313" key="1">
    <source>
        <dbReference type="EMBL" id="MCC2223060.1"/>
    </source>
</evidence>
<reference evidence="1 2" key="1">
    <citation type="submission" date="2021-10" db="EMBL/GenBank/DDBJ databases">
        <title>Anaerobic single-cell dispensing facilitates the cultivation of human gut bacteria.</title>
        <authorList>
            <person name="Afrizal A."/>
        </authorList>
    </citation>
    <scope>NUCLEOTIDE SEQUENCE [LARGE SCALE GENOMIC DNA]</scope>
    <source>
        <strain evidence="1 2">CLA-AA-H224</strain>
    </source>
</reference>
<accession>A0AAE3JCX2</accession>
<proteinExistence type="predicted"/>
<dbReference type="Proteomes" id="UP001198200">
    <property type="component" value="Unassembled WGS sequence"/>
</dbReference>
<protein>
    <submittedName>
        <fullName evidence="1">SEC-C domain-containing protein</fullName>
    </submittedName>
</protein>
<comment type="caution">
    <text evidence="1">The sequence shown here is derived from an EMBL/GenBank/DDBJ whole genome shotgun (WGS) entry which is preliminary data.</text>
</comment>
<name>A0AAE3JCX2_9FIRM</name>
<dbReference type="RefSeq" id="WP_227094359.1">
    <property type="nucleotide sequence ID" value="NZ_JAJEQN010000067.1"/>
</dbReference>
<sequence>MVQERANWPKKIGRNELCPCGSGKKYKRCHGR</sequence>
<dbReference type="Gene3D" id="3.10.450.50">
    <property type="match status" value="1"/>
</dbReference>
<dbReference type="EMBL" id="JAJEQN010000067">
    <property type="protein sequence ID" value="MCC2223060.1"/>
    <property type="molecule type" value="Genomic_DNA"/>
</dbReference>
<keyword evidence="2" id="KW-1185">Reference proteome</keyword>
<dbReference type="Pfam" id="PF02810">
    <property type="entry name" value="SEC-C"/>
    <property type="match status" value="1"/>
</dbReference>
<dbReference type="SUPFAM" id="SSF103642">
    <property type="entry name" value="Sec-C motif"/>
    <property type="match status" value="1"/>
</dbReference>
<dbReference type="InterPro" id="IPR004027">
    <property type="entry name" value="SEC_C_motif"/>
</dbReference>
<evidence type="ECO:0000313" key="2">
    <source>
        <dbReference type="Proteomes" id="UP001198200"/>
    </source>
</evidence>
<gene>
    <name evidence="1" type="ORF">LKD48_15775</name>
</gene>
<organism evidence="1 2">
    <name type="scientific">Anthropogastromicrobium aceti</name>
    <dbReference type="NCBI Taxonomy" id="2981768"/>
    <lineage>
        <taxon>Bacteria</taxon>
        <taxon>Bacillati</taxon>
        <taxon>Bacillota</taxon>
        <taxon>Clostridia</taxon>
        <taxon>Lachnospirales</taxon>
        <taxon>Lachnospiraceae</taxon>
        <taxon>Anthropogastromicrobium</taxon>
    </lineage>
</organism>